<dbReference type="InterPro" id="IPR036259">
    <property type="entry name" value="MFS_trans_sf"/>
</dbReference>
<feature type="transmembrane region" description="Helical" evidence="6">
    <location>
        <begin position="42"/>
        <end position="61"/>
    </location>
</feature>
<accession>A0ABY7G5X1</accession>
<dbReference type="PANTHER" id="PTHR23507">
    <property type="entry name" value="ZGC:174356"/>
    <property type="match status" value="1"/>
</dbReference>
<keyword evidence="4 6" id="KW-0472">Membrane</keyword>
<feature type="transmembrane region" description="Helical" evidence="6">
    <location>
        <begin position="136"/>
        <end position="154"/>
    </location>
</feature>
<gene>
    <name evidence="7" type="ORF">MAR_003347</name>
    <name evidence="8" type="ORF">MAR_003398</name>
</gene>
<evidence type="ECO:0000256" key="5">
    <source>
        <dbReference type="SAM" id="MobiDB-lite"/>
    </source>
</evidence>
<feature type="transmembrane region" description="Helical" evidence="6">
    <location>
        <begin position="98"/>
        <end position="116"/>
    </location>
</feature>
<keyword evidence="3 6" id="KW-1133">Transmembrane helix</keyword>
<dbReference type="Proteomes" id="UP001164746">
    <property type="component" value="Chromosome 16"/>
</dbReference>
<dbReference type="PANTHER" id="PTHR23507:SF1">
    <property type="entry name" value="FI18259P1-RELATED"/>
    <property type="match status" value="1"/>
</dbReference>
<name>A0ABY7G5X1_MYAAR</name>
<comment type="subcellular location">
    <subcellularLocation>
        <location evidence="1">Membrane</location>
        <topology evidence="1">Multi-pass membrane protein</topology>
    </subcellularLocation>
</comment>
<proteinExistence type="predicted"/>
<evidence type="ECO:0000256" key="1">
    <source>
        <dbReference type="ARBA" id="ARBA00004141"/>
    </source>
</evidence>
<feature type="region of interest" description="Disordered" evidence="5">
    <location>
        <begin position="1"/>
        <end position="32"/>
    </location>
</feature>
<evidence type="ECO:0000313" key="8">
    <source>
        <dbReference type="EMBL" id="WAR29830.1"/>
    </source>
</evidence>
<dbReference type="EMBL" id="CP111027">
    <property type="protein sequence ID" value="WAR29830.1"/>
    <property type="molecule type" value="Genomic_DNA"/>
</dbReference>
<evidence type="ECO:0000256" key="3">
    <source>
        <dbReference type="ARBA" id="ARBA00022989"/>
    </source>
</evidence>
<keyword evidence="9" id="KW-1185">Reference proteome</keyword>
<feature type="transmembrane region" description="Helical" evidence="6">
    <location>
        <begin position="67"/>
        <end position="86"/>
    </location>
</feature>
<dbReference type="EMBL" id="CP111027">
    <property type="protein sequence ID" value="WAR29779.1"/>
    <property type="molecule type" value="Genomic_DNA"/>
</dbReference>
<evidence type="ECO:0000313" key="9">
    <source>
        <dbReference type="Proteomes" id="UP001164746"/>
    </source>
</evidence>
<evidence type="ECO:0000256" key="6">
    <source>
        <dbReference type="SAM" id="Phobius"/>
    </source>
</evidence>
<sequence length="175" mass="18650">MELEKEGEPFGSENESTPLLPENRDETATEVPSNVECMKDDIIAMLGTAIGIASYVVEGFAHGSIIWLVPVLSAPTGLPIPMIRSLMSALTPADKQGALFASIGAVETLCALIGSVSNNAIYSATLTIMNGFVFEIMAAFTLIGVIFLVAYIFVARLMKDTDSRDDITITVTADQ</sequence>
<organism evidence="8 9">
    <name type="scientific">Mya arenaria</name>
    <name type="common">Soft-shell clam</name>
    <dbReference type="NCBI Taxonomy" id="6604"/>
    <lineage>
        <taxon>Eukaryota</taxon>
        <taxon>Metazoa</taxon>
        <taxon>Spiralia</taxon>
        <taxon>Lophotrochozoa</taxon>
        <taxon>Mollusca</taxon>
        <taxon>Bivalvia</taxon>
        <taxon>Autobranchia</taxon>
        <taxon>Heteroconchia</taxon>
        <taxon>Euheterodonta</taxon>
        <taxon>Imparidentia</taxon>
        <taxon>Neoheterodontei</taxon>
        <taxon>Myida</taxon>
        <taxon>Myoidea</taxon>
        <taxon>Myidae</taxon>
        <taxon>Mya</taxon>
    </lineage>
</organism>
<evidence type="ECO:0000256" key="2">
    <source>
        <dbReference type="ARBA" id="ARBA00022692"/>
    </source>
</evidence>
<protein>
    <submittedName>
        <fullName evidence="8">S46A3-like protein</fullName>
    </submittedName>
</protein>
<reference evidence="8" key="1">
    <citation type="submission" date="2022-11" db="EMBL/GenBank/DDBJ databases">
        <title>Centuries of genome instability and evolution in soft-shell clam transmissible cancer (bioRxiv).</title>
        <authorList>
            <person name="Hart S.F.M."/>
            <person name="Yonemitsu M.A."/>
            <person name="Giersch R.M."/>
            <person name="Beal B.F."/>
            <person name="Arriagada G."/>
            <person name="Davis B.W."/>
            <person name="Ostrander E.A."/>
            <person name="Goff S.P."/>
            <person name="Metzger M.J."/>
        </authorList>
    </citation>
    <scope>NUCLEOTIDE SEQUENCE</scope>
    <source>
        <strain evidence="8">MELC-2E11</strain>
        <tissue evidence="8">Siphon/mantle</tissue>
    </source>
</reference>
<keyword evidence="2 6" id="KW-0812">Transmembrane</keyword>
<dbReference type="SUPFAM" id="SSF103473">
    <property type="entry name" value="MFS general substrate transporter"/>
    <property type="match status" value="1"/>
</dbReference>
<evidence type="ECO:0000313" key="7">
    <source>
        <dbReference type="EMBL" id="WAR29779.1"/>
    </source>
</evidence>
<evidence type="ECO:0000256" key="4">
    <source>
        <dbReference type="ARBA" id="ARBA00023136"/>
    </source>
</evidence>